<comment type="caution">
    <text evidence="2">The sequence shown here is derived from an EMBL/GenBank/DDBJ whole genome shotgun (WGS) entry which is preliminary data.</text>
</comment>
<dbReference type="GO" id="GO:0003676">
    <property type="term" value="F:nucleic acid binding"/>
    <property type="evidence" value="ECO:0007669"/>
    <property type="project" value="InterPro"/>
</dbReference>
<feature type="compositionally biased region" description="Polar residues" evidence="1">
    <location>
        <begin position="1"/>
        <end position="10"/>
    </location>
</feature>
<evidence type="ECO:0000313" key="3">
    <source>
        <dbReference type="Proteomes" id="UP000092993"/>
    </source>
</evidence>
<dbReference type="Gene3D" id="3.30.420.10">
    <property type="entry name" value="Ribonuclease H-like superfamily/Ribonuclease H"/>
    <property type="match status" value="1"/>
</dbReference>
<name>A0A1C7LRK4_GRIFR</name>
<dbReference type="STRING" id="5627.A0A1C7LRK4"/>
<keyword evidence="3" id="KW-1185">Reference proteome</keyword>
<proteinExistence type="predicted"/>
<feature type="compositionally biased region" description="Polar residues" evidence="1">
    <location>
        <begin position="88"/>
        <end position="97"/>
    </location>
</feature>
<reference evidence="2 3" key="1">
    <citation type="submission" date="2016-03" db="EMBL/GenBank/DDBJ databases">
        <title>Whole genome sequencing of Grifola frondosa 9006-11.</title>
        <authorList>
            <person name="Min B."/>
            <person name="Park H."/>
            <person name="Kim J.-G."/>
            <person name="Cho H."/>
            <person name="Oh Y.-L."/>
            <person name="Kong W.-S."/>
            <person name="Choi I.-G."/>
        </authorList>
    </citation>
    <scope>NUCLEOTIDE SEQUENCE [LARGE SCALE GENOMIC DNA]</scope>
    <source>
        <strain evidence="2 3">9006-11</strain>
    </source>
</reference>
<organism evidence="2 3">
    <name type="scientific">Grifola frondosa</name>
    <name type="common">Maitake</name>
    <name type="synonym">Polyporus frondosus</name>
    <dbReference type="NCBI Taxonomy" id="5627"/>
    <lineage>
        <taxon>Eukaryota</taxon>
        <taxon>Fungi</taxon>
        <taxon>Dikarya</taxon>
        <taxon>Basidiomycota</taxon>
        <taxon>Agaricomycotina</taxon>
        <taxon>Agaricomycetes</taxon>
        <taxon>Polyporales</taxon>
        <taxon>Grifolaceae</taxon>
        <taxon>Grifola</taxon>
    </lineage>
</organism>
<dbReference type="InterPro" id="IPR036397">
    <property type="entry name" value="RNaseH_sf"/>
</dbReference>
<dbReference type="AlphaFoldDB" id="A0A1C7LRK4"/>
<protein>
    <submittedName>
        <fullName evidence="2">Uncharacterized protein</fullName>
    </submittedName>
</protein>
<feature type="region of interest" description="Disordered" evidence="1">
    <location>
        <begin position="1"/>
        <end position="23"/>
    </location>
</feature>
<dbReference type="Proteomes" id="UP000092993">
    <property type="component" value="Unassembled WGS sequence"/>
</dbReference>
<dbReference type="EMBL" id="LUGG01000027">
    <property type="protein sequence ID" value="OBZ66806.1"/>
    <property type="molecule type" value="Genomic_DNA"/>
</dbReference>
<gene>
    <name evidence="2" type="ORF">A0H81_13354</name>
</gene>
<dbReference type="OrthoDB" id="3253957at2759"/>
<sequence>MPSNKVNTHPTSPPLQPIPAAHDARPFSTLTMDFVTDLPESEGFDSLLVVVDHDVTKGIVLTPCNKTIDAIGTADLLHRNVYDDTDFQTESFQTEDPNSPPRYSRNGIP</sequence>
<feature type="region of interest" description="Disordered" evidence="1">
    <location>
        <begin position="88"/>
        <end position="109"/>
    </location>
</feature>
<evidence type="ECO:0000313" key="2">
    <source>
        <dbReference type="EMBL" id="OBZ66806.1"/>
    </source>
</evidence>
<evidence type="ECO:0000256" key="1">
    <source>
        <dbReference type="SAM" id="MobiDB-lite"/>
    </source>
</evidence>
<accession>A0A1C7LRK4</accession>